<name>A0A918YV52_9ACTN</name>
<dbReference type="AlphaFoldDB" id="A0A918YV52"/>
<accession>A0A918YV52</accession>
<protein>
    <recommendedName>
        <fullName evidence="1">SseB protein N-terminal domain-containing protein</fullName>
    </recommendedName>
</protein>
<gene>
    <name evidence="2" type="ORF">GCM10018781_77280</name>
</gene>
<reference evidence="2" key="1">
    <citation type="journal article" date="2014" name="Int. J. Syst. Evol. Microbiol.">
        <title>Complete genome sequence of Corynebacterium casei LMG S-19264T (=DSM 44701T), isolated from a smear-ripened cheese.</title>
        <authorList>
            <consortium name="US DOE Joint Genome Institute (JGI-PGF)"/>
            <person name="Walter F."/>
            <person name="Albersmeier A."/>
            <person name="Kalinowski J."/>
            <person name="Ruckert C."/>
        </authorList>
    </citation>
    <scope>NUCLEOTIDE SEQUENCE</scope>
    <source>
        <strain evidence="2">JCM 4646</strain>
    </source>
</reference>
<keyword evidence="3" id="KW-1185">Reference proteome</keyword>
<evidence type="ECO:0000259" key="1">
    <source>
        <dbReference type="Pfam" id="PF07179"/>
    </source>
</evidence>
<dbReference type="EMBL" id="BNBO01000085">
    <property type="protein sequence ID" value="GHE25621.1"/>
    <property type="molecule type" value="Genomic_DNA"/>
</dbReference>
<organism evidence="2 3">
    <name type="scientific">Kitasatospora indigofera</name>
    <dbReference type="NCBI Taxonomy" id="67307"/>
    <lineage>
        <taxon>Bacteria</taxon>
        <taxon>Bacillati</taxon>
        <taxon>Actinomycetota</taxon>
        <taxon>Actinomycetes</taxon>
        <taxon>Kitasatosporales</taxon>
        <taxon>Streptomycetaceae</taxon>
        <taxon>Kitasatospora</taxon>
    </lineage>
</organism>
<dbReference type="Pfam" id="PF07179">
    <property type="entry name" value="SseB"/>
    <property type="match status" value="1"/>
</dbReference>
<dbReference type="Proteomes" id="UP000617734">
    <property type="component" value="Unassembled WGS sequence"/>
</dbReference>
<sequence length="130" mass="13625">MLNAGLTHQVRMLHAGAGDPGIVLAAFRSGVVFVPRDADGRVWTGDEGGIRWIWAFSTEAAMVAFARARGHQGPELDWLTVRGSRLLDVAVPAAGVPCGVALDVGSAQPMLFPPVRGIVPDAVALDGEEN</sequence>
<comment type="caution">
    <text evidence="2">The sequence shown here is derived from an EMBL/GenBank/DDBJ whole genome shotgun (WGS) entry which is preliminary data.</text>
</comment>
<evidence type="ECO:0000313" key="2">
    <source>
        <dbReference type="EMBL" id="GHE25621.1"/>
    </source>
</evidence>
<feature type="domain" description="SseB protein N-terminal" evidence="1">
    <location>
        <begin position="22"/>
        <end position="114"/>
    </location>
</feature>
<dbReference type="InterPro" id="IPR009839">
    <property type="entry name" value="SseB_N"/>
</dbReference>
<proteinExistence type="predicted"/>
<evidence type="ECO:0000313" key="3">
    <source>
        <dbReference type="Proteomes" id="UP000617734"/>
    </source>
</evidence>
<reference evidence="2" key="2">
    <citation type="submission" date="2020-09" db="EMBL/GenBank/DDBJ databases">
        <authorList>
            <person name="Sun Q."/>
            <person name="Ohkuma M."/>
        </authorList>
    </citation>
    <scope>NUCLEOTIDE SEQUENCE</scope>
    <source>
        <strain evidence="2">JCM 4646</strain>
    </source>
</reference>